<dbReference type="RefSeq" id="WP_193829297.1">
    <property type="nucleotide sequence ID" value="NZ_PKLF01000001.1"/>
</dbReference>
<protein>
    <submittedName>
        <fullName evidence="1">Uncharacterized protein</fullName>
    </submittedName>
</protein>
<name>A0A8I0PQV8_MORMO</name>
<accession>A0A8I0PQV8</accession>
<dbReference type="Proteomes" id="UP000650477">
    <property type="component" value="Unassembled WGS sequence"/>
</dbReference>
<gene>
    <name evidence="1" type="ORF">CYG68_00480</name>
</gene>
<dbReference type="AlphaFoldDB" id="A0A8I0PQV8"/>
<evidence type="ECO:0000313" key="1">
    <source>
        <dbReference type="EMBL" id="MBE8610906.1"/>
    </source>
</evidence>
<dbReference type="EMBL" id="PKLF01000001">
    <property type="protein sequence ID" value="MBE8610906.1"/>
    <property type="molecule type" value="Genomic_DNA"/>
</dbReference>
<proteinExistence type="predicted"/>
<organism evidence="1 2">
    <name type="scientific">Morganella morganii</name>
    <name type="common">Proteus morganii</name>
    <dbReference type="NCBI Taxonomy" id="582"/>
    <lineage>
        <taxon>Bacteria</taxon>
        <taxon>Pseudomonadati</taxon>
        <taxon>Pseudomonadota</taxon>
        <taxon>Gammaproteobacteria</taxon>
        <taxon>Enterobacterales</taxon>
        <taxon>Morganellaceae</taxon>
        <taxon>Morganella</taxon>
    </lineage>
</organism>
<evidence type="ECO:0000313" key="2">
    <source>
        <dbReference type="Proteomes" id="UP000650477"/>
    </source>
</evidence>
<comment type="caution">
    <text evidence="1">The sequence shown here is derived from an EMBL/GenBank/DDBJ whole genome shotgun (WGS) entry which is preliminary data.</text>
</comment>
<sequence>MIKKYNQNEVKGRNFISDPCFDEWDNEVWDKGESGKYARKEDGDKTYLRILGKGSISQSVILPKRNSGNPVLPPSYSLSFDYFIEFKAAASIILKYIRGGDERNKEEVFLQNEKEWCQKELSLNVSEEDTEIKFEFYAGKSGGNKALNLTAVDMQLHIGEFSPESIVFDHENIPADKPQLRLNYGRKHILNIRPSDDSAWRDLDCVLKWGSETPPSNYPISFDPELNTVQSLKKEGSDWNISCLAQKVSGIPETFNIMLASEYSAVPFVFDAEIGDYLYKFTEPKITGIAVIAQNIPAEVSIRVVCDYDEEYPDKPGVPDVDVLWKIDGGKSISTTKTDNDGMAALTFLPEQGGNYKLVAVITDKAGRKSRHQFDINVYDRSPWLDDTRIDINSTGIDYQDDAVYLMTGTTTVIHLNCENNENIFGRVKLENKEGNTGTSIIPAEGRDISPEGLSWDVNITGSDSRELTLLLTSDQFDISQEIGVIALQPDCDKEIQSLKVNGEEANKKTPLIIIPATPVTLNCRVNKLLSRLQAELNSEESKLLTAEPAFGQLQVLNNNAAEWVLRSAGPQGGFFNLDLNIPPLTIPLTLSGRALPQEIASGIELITLNNTPLTTPGNLFLAPGRSCTLTVKPHPLLKDIPVSLVAETSNEVSVISNPPFGQEVSLAENGTSWQISADPASARGKFSLQIQSQWGGAPVHLDGVVLSADLQDEGSVCVTDGDMGRKYDIDFNIGFAFLALELYSLDLKLLPDNLISGQTVSWELTEGDNHRDTVSFDPEIPIILDSPETDWEFSYSEEENTQFDLVLNSQDKFSYKIPCHIFSDEKYLEKSQCIFMLNDSVITPGINNNNLEYKKEISLKLKLSQEISAFLNGMVLALVVHKTDDEGDSLNITSDKLITVDKNKPDLEWSVETDVAVGHRFTLEIVLENLKNIRAVMKFTSV</sequence>
<reference evidence="1" key="1">
    <citation type="submission" date="2017-12" db="EMBL/GenBank/DDBJ databases">
        <title>Genome sequencing and analysis.</title>
        <authorList>
            <person name="Huang Y.-T."/>
        </authorList>
    </citation>
    <scope>NUCLEOTIDE SEQUENCE</scope>
    <source>
        <strain evidence="1">VGH116</strain>
    </source>
</reference>